<accession>A0A1C0TRL1</accession>
<dbReference type="EMBL" id="MAUJ01000002">
    <property type="protein sequence ID" value="OCQ21899.1"/>
    <property type="molecule type" value="Genomic_DNA"/>
</dbReference>
<reference evidence="2" key="1">
    <citation type="submission" date="2016-07" db="EMBL/GenBank/DDBJ databases">
        <authorList>
            <person name="Florea S."/>
            <person name="Webb J.S."/>
            <person name="Jaromczyk J."/>
            <person name="Schardl C.L."/>
        </authorList>
    </citation>
    <scope>NUCLEOTIDE SEQUENCE [LARGE SCALE GENOMIC DNA]</scope>
    <source>
        <strain evidence="2">IPB1</strain>
    </source>
</reference>
<proteinExistence type="predicted"/>
<evidence type="ECO:0000313" key="1">
    <source>
        <dbReference type="EMBL" id="OCQ21899.1"/>
    </source>
</evidence>
<dbReference type="Proteomes" id="UP000093366">
    <property type="component" value="Unassembled WGS sequence"/>
</dbReference>
<dbReference type="RefSeq" id="WP_065790108.1">
    <property type="nucleotide sequence ID" value="NZ_MAUJ01000002.1"/>
</dbReference>
<evidence type="ECO:0000313" key="2">
    <source>
        <dbReference type="Proteomes" id="UP000093366"/>
    </source>
</evidence>
<comment type="caution">
    <text evidence="1">The sequence shown here is derived from an EMBL/GenBank/DDBJ whole genome shotgun (WGS) entry which is preliminary data.</text>
</comment>
<protein>
    <submittedName>
        <fullName evidence="1">Uncharacterized protein</fullName>
    </submittedName>
</protein>
<dbReference type="AlphaFoldDB" id="A0A1C0TRL1"/>
<name>A0A1C0TRL1_9GAMM</name>
<dbReference type="OrthoDB" id="6299442at2"/>
<sequence length="160" mass="18565">MWLFITIFFSTDGLTSESQHLALINGHWHCVQNIKESEISIKITSKYSYNASEYTYIYDAVSKYKYLDKLDIGSINVRIKGSFTYKESKMKYTTAQIQTNIISNPLGGISTDMIKDLEQAFREDTTEYHTTLITDTEWETVDPTNNEKTRCFRQPSKLEV</sequence>
<organism evidence="1 2">
    <name type="scientific">Pseudoalteromonas luteoviolacea</name>
    <dbReference type="NCBI Taxonomy" id="43657"/>
    <lineage>
        <taxon>Bacteria</taxon>
        <taxon>Pseudomonadati</taxon>
        <taxon>Pseudomonadota</taxon>
        <taxon>Gammaproteobacteria</taxon>
        <taxon>Alteromonadales</taxon>
        <taxon>Pseudoalteromonadaceae</taxon>
        <taxon>Pseudoalteromonas</taxon>
    </lineage>
</organism>
<gene>
    <name evidence="1" type="ORF">A7985_08810</name>
</gene>